<gene>
    <name evidence="1" type="ORF">MNBD_GAMMA12-226</name>
</gene>
<dbReference type="AlphaFoldDB" id="A0A3B0Y1L5"/>
<sequence length="328" mass="35110">MKSWRNRHTLLSLAVPSQSVKTAALQSLTDGSPPQINNTLNADADKIENPPPENIVAWLAQLTLLQGVPFEYLAPYNALLPTESIRFFYLDQNWQDRLIDGAISVGVASTQDNLFNTAWYEALYAEVEAQRGKTRTQMRGQSAPTITDPTISGFLFRSVVVDAWPGIEIEGSANGTALPILRMDRLSAGVLLCLFSGVPDQVKFIEPGEGLHFGLLDGTAGSSEVLVRGLGLPTTAPLESGVQIPNSAEPGEYITAPATFRSSDNEGVVDIAKLQTSIKTAITSAVVPGKPGDTALPDGKVTPAAFAIQMVRGAGLMNYQMPKEKSSQ</sequence>
<protein>
    <submittedName>
        <fullName evidence="1">Uncharacterized protein</fullName>
    </submittedName>
</protein>
<name>A0A3B0Y1L5_9ZZZZ</name>
<organism evidence="1">
    <name type="scientific">hydrothermal vent metagenome</name>
    <dbReference type="NCBI Taxonomy" id="652676"/>
    <lineage>
        <taxon>unclassified sequences</taxon>
        <taxon>metagenomes</taxon>
        <taxon>ecological metagenomes</taxon>
    </lineage>
</organism>
<dbReference type="EMBL" id="UOFL01000058">
    <property type="protein sequence ID" value="VAW74538.1"/>
    <property type="molecule type" value="Genomic_DNA"/>
</dbReference>
<evidence type="ECO:0000313" key="1">
    <source>
        <dbReference type="EMBL" id="VAW74538.1"/>
    </source>
</evidence>
<proteinExistence type="predicted"/>
<accession>A0A3B0Y1L5</accession>
<reference evidence="1" key="1">
    <citation type="submission" date="2018-06" db="EMBL/GenBank/DDBJ databases">
        <authorList>
            <person name="Zhirakovskaya E."/>
        </authorList>
    </citation>
    <scope>NUCLEOTIDE SEQUENCE</scope>
</reference>